<reference evidence="1" key="1">
    <citation type="submission" date="2020-05" db="EMBL/GenBank/DDBJ databases">
        <title>Large-scale comparative analyses of tick genomes elucidate their genetic diversity and vector capacities.</title>
        <authorList>
            <person name="Jia N."/>
            <person name="Wang J."/>
            <person name="Shi W."/>
            <person name="Du L."/>
            <person name="Sun Y."/>
            <person name="Zhan W."/>
            <person name="Jiang J."/>
            <person name="Wang Q."/>
            <person name="Zhang B."/>
            <person name="Ji P."/>
            <person name="Sakyi L.B."/>
            <person name="Cui X."/>
            <person name="Yuan T."/>
            <person name="Jiang B."/>
            <person name="Yang W."/>
            <person name="Lam T.T.-Y."/>
            <person name="Chang Q."/>
            <person name="Ding S."/>
            <person name="Wang X."/>
            <person name="Zhu J."/>
            <person name="Ruan X."/>
            <person name="Zhao L."/>
            <person name="Wei J."/>
            <person name="Que T."/>
            <person name="Du C."/>
            <person name="Cheng J."/>
            <person name="Dai P."/>
            <person name="Han X."/>
            <person name="Huang E."/>
            <person name="Gao Y."/>
            <person name="Liu J."/>
            <person name="Shao H."/>
            <person name="Ye R."/>
            <person name="Li L."/>
            <person name="Wei W."/>
            <person name="Wang X."/>
            <person name="Wang C."/>
            <person name="Yang T."/>
            <person name="Huo Q."/>
            <person name="Li W."/>
            <person name="Guo W."/>
            <person name="Chen H."/>
            <person name="Zhou L."/>
            <person name="Ni X."/>
            <person name="Tian J."/>
            <person name="Zhou Y."/>
            <person name="Sheng Y."/>
            <person name="Liu T."/>
            <person name="Pan Y."/>
            <person name="Xia L."/>
            <person name="Li J."/>
            <person name="Zhao F."/>
            <person name="Cao W."/>
        </authorList>
    </citation>
    <scope>NUCLEOTIDE SEQUENCE</scope>
    <source>
        <strain evidence="1">Hyas-2018</strain>
    </source>
</reference>
<accession>A0ACB7TI68</accession>
<sequence>MWVPFFLDNRNDSVVLNKYQAEDDAAVEIPEHITTGELLNLIMSEASVSTVELLNRDSVKVSIPLCVLNKLAPLESTCVLRQSLCDELLAMLRTITCNSSTFRRKVALSRLSLPR</sequence>
<dbReference type="EMBL" id="CM023481">
    <property type="protein sequence ID" value="KAH6946876.1"/>
    <property type="molecule type" value="Genomic_DNA"/>
</dbReference>
<evidence type="ECO:0000313" key="2">
    <source>
        <dbReference type="Proteomes" id="UP000821845"/>
    </source>
</evidence>
<proteinExistence type="predicted"/>
<name>A0ACB7TI68_HYAAI</name>
<organism evidence="1 2">
    <name type="scientific">Hyalomma asiaticum</name>
    <name type="common">Tick</name>
    <dbReference type="NCBI Taxonomy" id="266040"/>
    <lineage>
        <taxon>Eukaryota</taxon>
        <taxon>Metazoa</taxon>
        <taxon>Ecdysozoa</taxon>
        <taxon>Arthropoda</taxon>
        <taxon>Chelicerata</taxon>
        <taxon>Arachnida</taxon>
        <taxon>Acari</taxon>
        <taxon>Parasitiformes</taxon>
        <taxon>Ixodida</taxon>
        <taxon>Ixodoidea</taxon>
        <taxon>Ixodidae</taxon>
        <taxon>Hyalomminae</taxon>
        <taxon>Hyalomma</taxon>
    </lineage>
</organism>
<gene>
    <name evidence="1" type="ORF">HPB50_015666</name>
</gene>
<evidence type="ECO:0000313" key="1">
    <source>
        <dbReference type="EMBL" id="KAH6946876.1"/>
    </source>
</evidence>
<protein>
    <submittedName>
        <fullName evidence="1">Uncharacterized protein</fullName>
    </submittedName>
</protein>
<dbReference type="Proteomes" id="UP000821845">
    <property type="component" value="Chromosome 1"/>
</dbReference>
<comment type="caution">
    <text evidence="1">The sequence shown here is derived from an EMBL/GenBank/DDBJ whole genome shotgun (WGS) entry which is preliminary data.</text>
</comment>
<keyword evidence="2" id="KW-1185">Reference proteome</keyword>